<protein>
    <submittedName>
        <fullName evidence="2">Uncharacterized protein</fullName>
    </submittedName>
</protein>
<reference evidence="2" key="1">
    <citation type="journal article" date="2021" name="Open Biol.">
        <title>Shared evolutionary footprints suggest mitochondrial oxidative damage underlies multiple complex I losses in fungi.</title>
        <authorList>
            <person name="Schikora-Tamarit M.A."/>
            <person name="Marcet-Houben M."/>
            <person name="Nosek J."/>
            <person name="Gabaldon T."/>
        </authorList>
    </citation>
    <scope>NUCLEOTIDE SEQUENCE</scope>
    <source>
        <strain evidence="2">CBS2887</strain>
    </source>
</reference>
<dbReference type="Proteomes" id="UP000774326">
    <property type="component" value="Unassembled WGS sequence"/>
</dbReference>
<evidence type="ECO:0000256" key="1">
    <source>
        <dbReference type="SAM" id="MobiDB-lite"/>
    </source>
</evidence>
<comment type="caution">
    <text evidence="2">The sequence shown here is derived from an EMBL/GenBank/DDBJ whole genome shotgun (WGS) entry which is preliminary data.</text>
</comment>
<reference evidence="2" key="2">
    <citation type="submission" date="2021-01" db="EMBL/GenBank/DDBJ databases">
        <authorList>
            <person name="Schikora-Tamarit M.A."/>
        </authorList>
    </citation>
    <scope>NUCLEOTIDE SEQUENCE</scope>
    <source>
        <strain evidence="2">CBS2887</strain>
    </source>
</reference>
<dbReference type="AlphaFoldDB" id="A0A9P8Q684"/>
<feature type="non-terminal residue" evidence="2">
    <location>
        <position position="114"/>
    </location>
</feature>
<feature type="region of interest" description="Disordered" evidence="1">
    <location>
        <begin position="1"/>
        <end position="25"/>
    </location>
</feature>
<evidence type="ECO:0000313" key="2">
    <source>
        <dbReference type="EMBL" id="KAH3683634.1"/>
    </source>
</evidence>
<dbReference type="EMBL" id="JAEUBG010003029">
    <property type="protein sequence ID" value="KAH3683634.1"/>
    <property type="molecule type" value="Genomic_DNA"/>
</dbReference>
<proteinExistence type="predicted"/>
<name>A0A9P8Q684_WICPI</name>
<sequence>MLRHQDQPPHSTQTTSTSDDNQNFTQTETILDREGNAYRIMLGRSKSSPGVSVNFELPSYSYAMLLVDTFIQYNDGCFYFFNEGVVKENLRRIYNGLDVGHSNSIIETIWFCKV</sequence>
<organism evidence="2 3">
    <name type="scientific">Wickerhamomyces pijperi</name>
    <name type="common">Yeast</name>
    <name type="synonym">Pichia pijperi</name>
    <dbReference type="NCBI Taxonomy" id="599730"/>
    <lineage>
        <taxon>Eukaryota</taxon>
        <taxon>Fungi</taxon>
        <taxon>Dikarya</taxon>
        <taxon>Ascomycota</taxon>
        <taxon>Saccharomycotina</taxon>
        <taxon>Saccharomycetes</taxon>
        <taxon>Phaffomycetales</taxon>
        <taxon>Wickerhamomycetaceae</taxon>
        <taxon>Wickerhamomyces</taxon>
    </lineage>
</organism>
<evidence type="ECO:0000313" key="3">
    <source>
        <dbReference type="Proteomes" id="UP000774326"/>
    </source>
</evidence>
<accession>A0A9P8Q684</accession>
<dbReference type="OrthoDB" id="2110361at2759"/>
<feature type="compositionally biased region" description="Low complexity" evidence="1">
    <location>
        <begin position="8"/>
        <end position="23"/>
    </location>
</feature>
<keyword evidence="3" id="KW-1185">Reference proteome</keyword>
<gene>
    <name evidence="2" type="ORF">WICPIJ_005392</name>
</gene>